<evidence type="ECO:0000256" key="1">
    <source>
        <dbReference type="SAM" id="MobiDB-lite"/>
    </source>
</evidence>
<comment type="caution">
    <text evidence="2">The sequence shown here is derived from an EMBL/GenBank/DDBJ whole genome shotgun (WGS) entry which is preliminary data.</text>
</comment>
<dbReference type="GO" id="GO:0016740">
    <property type="term" value="F:transferase activity"/>
    <property type="evidence" value="ECO:0007669"/>
    <property type="project" value="UniProtKB-KW"/>
</dbReference>
<proteinExistence type="predicted"/>
<feature type="region of interest" description="Disordered" evidence="1">
    <location>
        <begin position="299"/>
        <end position="328"/>
    </location>
</feature>
<sequence>MSKRTPKNKTPRPRVQESVLQLTPDSNFQLSGVSPPIRLRPECFVYNSGQQPRQHNYQNHPFAPPYKPQQPFCHQPMYRPTYEPPSPSPQPNQVQLKVRVTIFMWVKVPVKVRVTTIMHVKFPVALDSGNGSAPVEDDSPVEGVEAPAKGNAIKSKGFWLTVIEYFEKETGSHRGYDSILSKWKNRVRPRIGAFCAIFYNVQRMNESGLCDHIVYQKACLEYAAEYDHEFSLEPCWQLLKEHPAWKQVEIYAFYAKQNSVGGEDEQLRQKMVCTLVMDVILILGEKAQDGLNLNEDAAGSNEEVREVRPMGRDQARKKKSSTSSRFEASSVTGGALDEGFSRKNYVRKFLRALHPKWRAKVMAIEESKDLSSLALDELIGFDSSKVSISETKPISFVGSFAETACEDPPKRQTDPPSLDLWIHRAVKK</sequence>
<keyword evidence="2" id="KW-0808">Transferase</keyword>
<feature type="compositionally biased region" description="Basic and acidic residues" evidence="1">
    <location>
        <begin position="302"/>
        <end position="314"/>
    </location>
</feature>
<evidence type="ECO:0000313" key="2">
    <source>
        <dbReference type="EMBL" id="GEU53251.1"/>
    </source>
</evidence>
<dbReference type="PANTHER" id="PTHR45023">
    <property type="match status" value="1"/>
</dbReference>
<accession>A0A6L2KUG8</accession>
<name>A0A6L2KUG8_TANCI</name>
<protein>
    <submittedName>
        <fullName evidence="2">Glutathione S-transferase T3-like</fullName>
    </submittedName>
</protein>
<dbReference type="EMBL" id="BKCJ010003144">
    <property type="protein sequence ID" value="GEU53251.1"/>
    <property type="molecule type" value="Genomic_DNA"/>
</dbReference>
<dbReference type="PANTHER" id="PTHR45023:SF13">
    <property type="entry name" value="PUTATIVE-RELATED"/>
    <property type="match status" value="1"/>
</dbReference>
<organism evidence="2">
    <name type="scientific">Tanacetum cinerariifolium</name>
    <name type="common">Dalmatian daisy</name>
    <name type="synonym">Chrysanthemum cinerariifolium</name>
    <dbReference type="NCBI Taxonomy" id="118510"/>
    <lineage>
        <taxon>Eukaryota</taxon>
        <taxon>Viridiplantae</taxon>
        <taxon>Streptophyta</taxon>
        <taxon>Embryophyta</taxon>
        <taxon>Tracheophyta</taxon>
        <taxon>Spermatophyta</taxon>
        <taxon>Magnoliopsida</taxon>
        <taxon>eudicotyledons</taxon>
        <taxon>Gunneridae</taxon>
        <taxon>Pentapetalae</taxon>
        <taxon>asterids</taxon>
        <taxon>campanulids</taxon>
        <taxon>Asterales</taxon>
        <taxon>Asteraceae</taxon>
        <taxon>Asteroideae</taxon>
        <taxon>Anthemideae</taxon>
        <taxon>Anthemidinae</taxon>
        <taxon>Tanacetum</taxon>
    </lineage>
</organism>
<gene>
    <name evidence="2" type="ORF">Tci_025229</name>
</gene>
<dbReference type="AlphaFoldDB" id="A0A6L2KUG8"/>
<reference evidence="2" key="1">
    <citation type="journal article" date="2019" name="Sci. Rep.">
        <title>Draft genome of Tanacetum cinerariifolium, the natural source of mosquito coil.</title>
        <authorList>
            <person name="Yamashiro T."/>
            <person name="Shiraishi A."/>
            <person name="Satake H."/>
            <person name="Nakayama K."/>
        </authorList>
    </citation>
    <scope>NUCLEOTIDE SEQUENCE</scope>
</reference>